<evidence type="ECO:0000313" key="1">
    <source>
        <dbReference type="EMBL" id="ABD99061.1"/>
    </source>
</evidence>
<proteinExistence type="predicted"/>
<dbReference type="EMBL" id="CP000233">
    <property type="protein sequence ID" value="ABD99061.1"/>
    <property type="molecule type" value="Genomic_DNA"/>
</dbReference>
<dbReference type="STRING" id="362948.LSL_0246"/>
<dbReference type="AlphaFoldDB" id="A0JQB1"/>
<name>A0JQB1_LIGS1</name>
<dbReference type="PATRIC" id="fig|362948.14.peg.327"/>
<reference evidence="1 2" key="1">
    <citation type="journal article" date="2006" name="Proc. Natl. Acad. Sci. U.S.A.">
        <title>Multireplicon genome architecture of Lactobacillus salivarius.</title>
        <authorList>
            <person name="Claesson M.J."/>
            <person name="Li Y."/>
            <person name="Leahy S."/>
            <person name="Canchaya C."/>
            <person name="van Pijkeren J.P."/>
            <person name="Cerdeno-Tarraga A.M."/>
            <person name="Parkhill J."/>
            <person name="Flynn S."/>
            <person name="O'Sullivan G.C."/>
            <person name="Collins J.K."/>
            <person name="Higgins D."/>
            <person name="Shanahan F."/>
            <person name="Fitzgerald G.F."/>
            <person name="van Sinderen D."/>
            <person name="O'Toole P.W."/>
        </authorList>
    </citation>
    <scope>NUCLEOTIDE SEQUENCE [LARGE SCALE GENOMIC DNA]</scope>
    <source>
        <strain evidence="1 2">UCC118</strain>
    </source>
</reference>
<dbReference type="OrthoDB" id="2309945at2"/>
<dbReference type="KEGG" id="lsl:LSL_0246"/>
<sequence>MRTRSRLVLLSSLHDSTQFIAPGQIKIKYLKNKKETYQDLPAGILVHLSFLNPSPHDIAFFQLGFHTQDKVIEAYTQKSVSYLSADNLNFIYTFPNSGYMADLNMPLRPYGIFKANSYVAFDFFMPIRVDDDRLPKCVTFKIRYAVSKFPYFGKKSRFKTCKLKIDTSTYFETIQELQKQVQQLTKTKLNYPSKSPHHLKK</sequence>
<evidence type="ECO:0000313" key="2">
    <source>
        <dbReference type="Proteomes" id="UP000006559"/>
    </source>
</evidence>
<keyword evidence="2" id="KW-1185">Reference proteome</keyword>
<dbReference type="HOGENOM" id="CLU_1238880_0_0_9"/>
<organism evidence="1 2">
    <name type="scientific">Ligilactobacillus salivarius (strain UCC118)</name>
    <name type="common">Lactobacillus salivarius</name>
    <dbReference type="NCBI Taxonomy" id="362948"/>
    <lineage>
        <taxon>Bacteria</taxon>
        <taxon>Bacillati</taxon>
        <taxon>Bacillota</taxon>
        <taxon>Bacilli</taxon>
        <taxon>Lactobacillales</taxon>
        <taxon>Lactobacillaceae</taxon>
        <taxon>Ligilactobacillus</taxon>
    </lineage>
</organism>
<dbReference type="RefSeq" id="WP_011475618.1">
    <property type="nucleotide sequence ID" value="NC_007929.1"/>
</dbReference>
<gene>
    <name evidence="1" type="ordered locus">LSL_0246</name>
</gene>
<protein>
    <submittedName>
        <fullName evidence="1">Uncharacterized protein</fullName>
    </submittedName>
</protein>
<accession>A0JQB1</accession>
<dbReference type="Proteomes" id="UP000006559">
    <property type="component" value="Chromosome"/>
</dbReference>